<evidence type="ECO:0000256" key="1">
    <source>
        <dbReference type="SAM" id="MobiDB-lite"/>
    </source>
</evidence>
<protein>
    <recommendedName>
        <fullName evidence="4">Transposase-like Mu C-terminal domain-containing protein</fullName>
    </recommendedName>
</protein>
<sequence>MDRKYEVGLKFIGCTVDVIYDPADTTELTIEYDGHAPWPVREMVIGERAGKRPSLPEHLGKAPTDVSRLLTAAEEKSRQRHEREAPAVSYRKVNQEDSHV</sequence>
<evidence type="ECO:0008006" key="4">
    <source>
        <dbReference type="Google" id="ProtNLM"/>
    </source>
</evidence>
<accession>A0ABW0I228</accession>
<gene>
    <name evidence="2" type="ORF">ACFPOF_27905</name>
</gene>
<dbReference type="EMBL" id="JBHSMI010000056">
    <property type="protein sequence ID" value="MFC5406575.1"/>
    <property type="molecule type" value="Genomic_DNA"/>
</dbReference>
<feature type="compositionally biased region" description="Basic and acidic residues" evidence="1">
    <location>
        <begin position="74"/>
        <end position="85"/>
    </location>
</feature>
<reference evidence="3" key="1">
    <citation type="journal article" date="2019" name="Int. J. Syst. Evol. Microbiol.">
        <title>The Global Catalogue of Microorganisms (GCM) 10K type strain sequencing project: providing services to taxonomists for standard genome sequencing and annotation.</title>
        <authorList>
            <consortium name="The Broad Institute Genomics Platform"/>
            <consortium name="The Broad Institute Genome Sequencing Center for Infectious Disease"/>
            <person name="Wu L."/>
            <person name="Ma J."/>
        </authorList>
    </citation>
    <scope>NUCLEOTIDE SEQUENCE [LARGE SCALE GENOMIC DNA]</scope>
    <source>
        <strain evidence="3">CGMCC 1.18575</strain>
    </source>
</reference>
<evidence type="ECO:0000313" key="2">
    <source>
        <dbReference type="EMBL" id="MFC5406575.1"/>
    </source>
</evidence>
<proteinExistence type="predicted"/>
<feature type="region of interest" description="Disordered" evidence="1">
    <location>
        <begin position="74"/>
        <end position="100"/>
    </location>
</feature>
<organism evidence="2 3">
    <name type="scientific">Cohnella soli</name>
    <dbReference type="NCBI Taxonomy" id="425005"/>
    <lineage>
        <taxon>Bacteria</taxon>
        <taxon>Bacillati</taxon>
        <taxon>Bacillota</taxon>
        <taxon>Bacilli</taxon>
        <taxon>Bacillales</taxon>
        <taxon>Paenibacillaceae</taxon>
        <taxon>Cohnella</taxon>
    </lineage>
</organism>
<comment type="caution">
    <text evidence="2">The sequence shown here is derived from an EMBL/GenBank/DDBJ whole genome shotgun (WGS) entry which is preliminary data.</text>
</comment>
<dbReference type="Proteomes" id="UP001596113">
    <property type="component" value="Unassembled WGS sequence"/>
</dbReference>
<evidence type="ECO:0000313" key="3">
    <source>
        <dbReference type="Proteomes" id="UP001596113"/>
    </source>
</evidence>
<name>A0ABW0I228_9BACL</name>
<dbReference type="RefSeq" id="WP_378138673.1">
    <property type="nucleotide sequence ID" value="NZ_JBHSMI010000056.1"/>
</dbReference>
<keyword evidence="3" id="KW-1185">Reference proteome</keyword>